<name>A0A8J6T8Z5_9BACT</name>
<dbReference type="SUPFAM" id="SSF56112">
    <property type="entry name" value="Protein kinase-like (PK-like)"/>
    <property type="match status" value="1"/>
</dbReference>
<gene>
    <name evidence="1" type="ORF">H8E79_02290</name>
</gene>
<dbReference type="Proteomes" id="UP000599024">
    <property type="component" value="Unassembled WGS sequence"/>
</dbReference>
<dbReference type="InterPro" id="IPR011009">
    <property type="entry name" value="Kinase-like_dom_sf"/>
</dbReference>
<evidence type="ECO:0008006" key="3">
    <source>
        <dbReference type="Google" id="ProtNLM"/>
    </source>
</evidence>
<dbReference type="EMBL" id="JACNLK010000024">
    <property type="protein sequence ID" value="MBC8207981.1"/>
    <property type="molecule type" value="Genomic_DNA"/>
</dbReference>
<proteinExistence type="predicted"/>
<dbReference type="Gene3D" id="1.10.510.10">
    <property type="entry name" value="Transferase(Phosphotransferase) domain 1"/>
    <property type="match status" value="1"/>
</dbReference>
<evidence type="ECO:0000313" key="2">
    <source>
        <dbReference type="Proteomes" id="UP000599024"/>
    </source>
</evidence>
<dbReference type="AlphaFoldDB" id="A0A8J6T8Z5"/>
<protein>
    <recommendedName>
        <fullName evidence="3">Protein kinase domain-containing protein</fullName>
    </recommendedName>
</protein>
<sequence length="235" mass="26608">MINIQNIPGDFVQHRIPNGDIHILRWDLAEPLGELLHHPPHALETISTGKGATRFYPLAGIEIAVKEYHHGGLLAPLIQDYYIAPPHRAIEEMFLLAIAQEQGAPVLEPLGCAIIPVLGPIFRYRLITRREAGARNLLQRLRAGESGFEEACATALHLLHDAGIWHRDLNLANFIIGERGVIICDLDRGTHHPHLSSEQKENNLQRLDRSIQKQGMNKQFSMTRFRQFYMTDTET</sequence>
<organism evidence="1 2">
    <name type="scientific">Candidatus Desulfatifera sulfidica</name>
    <dbReference type="NCBI Taxonomy" id="2841691"/>
    <lineage>
        <taxon>Bacteria</taxon>
        <taxon>Pseudomonadati</taxon>
        <taxon>Thermodesulfobacteriota</taxon>
        <taxon>Desulfobulbia</taxon>
        <taxon>Desulfobulbales</taxon>
        <taxon>Desulfobulbaceae</taxon>
        <taxon>Candidatus Desulfatifera</taxon>
    </lineage>
</organism>
<comment type="caution">
    <text evidence="1">The sequence shown here is derived from an EMBL/GenBank/DDBJ whole genome shotgun (WGS) entry which is preliminary data.</text>
</comment>
<reference evidence="1 2" key="1">
    <citation type="submission" date="2020-08" db="EMBL/GenBank/DDBJ databases">
        <title>Bridging the membrane lipid divide: bacteria of the FCB group superphylum have the potential to synthesize archaeal ether lipids.</title>
        <authorList>
            <person name="Villanueva L."/>
            <person name="Von Meijenfeldt F.A.B."/>
            <person name="Westbye A.B."/>
            <person name="Yadav S."/>
            <person name="Hopmans E.C."/>
            <person name="Dutilh B.E."/>
            <person name="Sinninghe Damste J.S."/>
        </authorList>
    </citation>
    <scope>NUCLEOTIDE SEQUENCE [LARGE SCALE GENOMIC DNA]</scope>
    <source>
        <strain evidence="1">NIOZ-UU81</strain>
    </source>
</reference>
<accession>A0A8J6T8Z5</accession>
<evidence type="ECO:0000313" key="1">
    <source>
        <dbReference type="EMBL" id="MBC8207981.1"/>
    </source>
</evidence>
<dbReference type="Pfam" id="PF06293">
    <property type="entry name" value="Kdo"/>
    <property type="match status" value="1"/>
</dbReference>